<protein>
    <submittedName>
        <fullName evidence="5">Uncharacterized protein LOC116299521</fullName>
    </submittedName>
</protein>
<organism evidence="4 5">
    <name type="scientific">Actinia tenebrosa</name>
    <name type="common">Australian red waratah sea anemone</name>
    <dbReference type="NCBI Taxonomy" id="6105"/>
    <lineage>
        <taxon>Eukaryota</taxon>
        <taxon>Metazoa</taxon>
        <taxon>Cnidaria</taxon>
        <taxon>Anthozoa</taxon>
        <taxon>Hexacorallia</taxon>
        <taxon>Actiniaria</taxon>
        <taxon>Actiniidae</taxon>
        <taxon>Actinia</taxon>
    </lineage>
</organism>
<feature type="coiled-coil region" evidence="1">
    <location>
        <begin position="38"/>
        <end position="65"/>
    </location>
</feature>
<evidence type="ECO:0000313" key="4">
    <source>
        <dbReference type="Proteomes" id="UP000515163"/>
    </source>
</evidence>
<reference evidence="5" key="1">
    <citation type="submission" date="2025-08" db="UniProtKB">
        <authorList>
            <consortium name="RefSeq"/>
        </authorList>
    </citation>
    <scope>IDENTIFICATION</scope>
    <source>
        <tissue evidence="5">Tentacle</tissue>
    </source>
</reference>
<gene>
    <name evidence="5" type="primary">LOC116299521</name>
</gene>
<accession>A0A6P8ID89</accession>
<dbReference type="RefSeq" id="XP_031564042.1">
    <property type="nucleotide sequence ID" value="XM_031708182.1"/>
</dbReference>
<feature type="domain" description="3-keto-alpha-glucoside-1,2-lyase/3-keto-2-hydroxy-glucal hydratase" evidence="3">
    <location>
        <begin position="219"/>
        <end position="399"/>
    </location>
</feature>
<dbReference type="OrthoDB" id="5982296at2759"/>
<dbReference type="SUPFAM" id="SSF56496">
    <property type="entry name" value="Fibrinogen C-terminal domain-like"/>
    <property type="match status" value="1"/>
</dbReference>
<dbReference type="AlphaFoldDB" id="A0A6P8ID89"/>
<evidence type="ECO:0000256" key="2">
    <source>
        <dbReference type="SAM" id="SignalP"/>
    </source>
</evidence>
<name>A0A6P8ID89_ACTTE</name>
<evidence type="ECO:0000256" key="1">
    <source>
        <dbReference type="SAM" id="Coils"/>
    </source>
</evidence>
<keyword evidence="4" id="KW-1185">Reference proteome</keyword>
<dbReference type="Pfam" id="PF06439">
    <property type="entry name" value="3keto-disac_hyd"/>
    <property type="match status" value="1"/>
</dbReference>
<feature type="signal peptide" evidence="2">
    <location>
        <begin position="1"/>
        <end position="27"/>
    </location>
</feature>
<keyword evidence="2" id="KW-0732">Signal</keyword>
<evidence type="ECO:0000313" key="5">
    <source>
        <dbReference type="RefSeq" id="XP_031564042.1"/>
    </source>
</evidence>
<dbReference type="KEGG" id="aten:116299521"/>
<sequence length="673" mass="75915">MKKVFAVFLTISLVLQHVVMLSAHVEAHKAKSNIDFLSKKLHSNLLDLEDTYKKTKEEISKTIEEVVIVRKIQVLLGQLTNGEVPGMQECESGYVLLDFLYKQNILIETKSALPAHYTITVKVNHKALVDQKKAAKNGEDLRVFYHPDKGSLPVEINRLFHNLYTDATTVTFRIQKMISANTVDLKSYALVFGGKFQGKAKAKANPRKVFAFYEDFSRSSLEGWNRVWGEWTVKNESLFGKTGSSPYGNGEVGLYLTQGKEWSDIEVELDLMETGSNVVYPGPFLRVQDPRLQHTTAWWFEYYTDNKNCTIRPCKNNVYGGGIHTCQLPEKLVKNKWFHFKYRLQGEKISQWADGIPIQDATVEPKWMIPKGTIGLGCHSIYSGSPTGCRTYYDNIKVKLLVSSNPKVSPGDVCHFVHRKVFNLGKKERPGNSCKHIYDANLHGKKKSSSKNGVYWIKTALQGHNRQTFCDMNKGGWTLVGKISGRVGNIYNSWLVQNVNTDLLKSPRMSSGKVEYGCLDARLIAVRHSTEIMFSSGENPSGVGKKWVRWQLPQGREYSTWWNHGVGYKRANAAVESPVTVQAWNGGSKVCHQNKYGLMPHPLVGGSYPYASYNKHGNTDTNDYCMAVGVMLKGSTANGWGHNGNGYDSPQSDSDWPNTIYNHQQPYLLVWLK</sequence>
<dbReference type="GO" id="GO:0016787">
    <property type="term" value="F:hydrolase activity"/>
    <property type="evidence" value="ECO:0007669"/>
    <property type="project" value="InterPro"/>
</dbReference>
<proteinExistence type="predicted"/>
<dbReference type="InterPro" id="IPR036056">
    <property type="entry name" value="Fibrinogen-like_C"/>
</dbReference>
<dbReference type="Gene3D" id="2.60.120.560">
    <property type="entry name" value="Exo-inulinase, domain 1"/>
    <property type="match status" value="1"/>
</dbReference>
<keyword evidence="1" id="KW-0175">Coiled coil</keyword>
<dbReference type="NCBIfam" id="NF040941">
    <property type="entry name" value="GGGWT_bact"/>
    <property type="match status" value="1"/>
</dbReference>
<evidence type="ECO:0000259" key="3">
    <source>
        <dbReference type="Pfam" id="PF06439"/>
    </source>
</evidence>
<dbReference type="Proteomes" id="UP000515163">
    <property type="component" value="Unplaced"/>
</dbReference>
<dbReference type="Gene3D" id="2.60.120.1000">
    <property type="match status" value="1"/>
</dbReference>
<feature type="chain" id="PRO_5027760694" evidence="2">
    <location>
        <begin position="28"/>
        <end position="673"/>
    </location>
</feature>
<dbReference type="GeneID" id="116299521"/>
<dbReference type="InParanoid" id="A0A6P8ID89"/>
<dbReference type="InterPro" id="IPR010496">
    <property type="entry name" value="AL/BT2_dom"/>
</dbReference>